<name>A0ABX0TMF5_9SPHN</name>
<dbReference type="PANTHER" id="PTHR43102:SF2">
    <property type="entry name" value="GAF DOMAIN-CONTAINING PROTEIN"/>
    <property type="match status" value="1"/>
</dbReference>
<dbReference type="Proteomes" id="UP000727456">
    <property type="component" value="Unassembled WGS sequence"/>
</dbReference>
<dbReference type="SMART" id="SM00065">
    <property type="entry name" value="GAF"/>
    <property type="match status" value="1"/>
</dbReference>
<evidence type="ECO:0000313" key="2">
    <source>
        <dbReference type="EMBL" id="NIJ06698.1"/>
    </source>
</evidence>
<proteinExistence type="predicted"/>
<evidence type="ECO:0000313" key="3">
    <source>
        <dbReference type="Proteomes" id="UP000727456"/>
    </source>
</evidence>
<feature type="domain" description="GAF" evidence="1">
    <location>
        <begin position="25"/>
        <end position="168"/>
    </location>
</feature>
<dbReference type="EMBL" id="JAAOZC010000001">
    <property type="protein sequence ID" value="NIJ06698.1"/>
    <property type="molecule type" value="Genomic_DNA"/>
</dbReference>
<comment type="caution">
    <text evidence="2">The sequence shown here is derived from an EMBL/GenBank/DDBJ whole genome shotgun (WGS) entry which is preliminary data.</text>
</comment>
<dbReference type="SUPFAM" id="SSF55781">
    <property type="entry name" value="GAF domain-like"/>
    <property type="match status" value="1"/>
</dbReference>
<dbReference type="PANTHER" id="PTHR43102">
    <property type="entry name" value="SLR1143 PROTEIN"/>
    <property type="match status" value="1"/>
</dbReference>
<dbReference type="Pfam" id="PF01590">
    <property type="entry name" value="GAF"/>
    <property type="match status" value="1"/>
</dbReference>
<protein>
    <submittedName>
        <fullName evidence="2">GAF domain-containing protein</fullName>
    </submittedName>
</protein>
<dbReference type="InterPro" id="IPR029016">
    <property type="entry name" value="GAF-like_dom_sf"/>
</dbReference>
<gene>
    <name evidence="2" type="ORF">FHS31_000280</name>
</gene>
<dbReference type="Gene3D" id="3.30.450.40">
    <property type="match status" value="1"/>
</dbReference>
<organism evidence="2 3">
    <name type="scientific">Sphingomonas vulcanisoli</name>
    <dbReference type="NCBI Taxonomy" id="1658060"/>
    <lineage>
        <taxon>Bacteria</taxon>
        <taxon>Pseudomonadati</taxon>
        <taxon>Pseudomonadota</taxon>
        <taxon>Alphaproteobacteria</taxon>
        <taxon>Sphingomonadales</taxon>
        <taxon>Sphingomonadaceae</taxon>
        <taxon>Sphingomonas</taxon>
    </lineage>
</organism>
<sequence length="173" mass="18650">MANGWIIDEEARLQTLRSFGILDSAAEDAFDTLVEKASALCETPVALITLLDRDRQWFKAAIGTEIRETPIELAICTHALAHGGTLVITDLSEDERTSSNPLVASEPHARFYAGSPIVVEGQALGTLCVLSFAPRPKGLSEVQRSGLEGLATEAARLIVKDRLEGKAVPADRR</sequence>
<dbReference type="RefSeq" id="WP_167071301.1">
    <property type="nucleotide sequence ID" value="NZ_JAAOZC010000001.1"/>
</dbReference>
<accession>A0ABX0TMF5</accession>
<dbReference type="InterPro" id="IPR003018">
    <property type="entry name" value="GAF"/>
</dbReference>
<reference evidence="2 3" key="1">
    <citation type="submission" date="2020-03" db="EMBL/GenBank/DDBJ databases">
        <title>Genomic Encyclopedia of Type Strains, Phase III (KMG-III): the genomes of soil and plant-associated and newly described type strains.</title>
        <authorList>
            <person name="Whitman W."/>
        </authorList>
    </citation>
    <scope>NUCLEOTIDE SEQUENCE [LARGE SCALE GENOMIC DNA]</scope>
    <source>
        <strain evidence="2 3">CECT 8804</strain>
    </source>
</reference>
<evidence type="ECO:0000259" key="1">
    <source>
        <dbReference type="SMART" id="SM00065"/>
    </source>
</evidence>
<keyword evidence="3" id="KW-1185">Reference proteome</keyword>